<dbReference type="InterPro" id="IPR036047">
    <property type="entry name" value="F-box-like_dom_sf"/>
</dbReference>
<gene>
    <name evidence="2" type="ORF">NEOLEDRAFT_1139827</name>
</gene>
<accession>A0A165PL76</accession>
<evidence type="ECO:0000313" key="2">
    <source>
        <dbReference type="EMBL" id="KZT21192.1"/>
    </source>
</evidence>
<dbReference type="Pfam" id="PF12937">
    <property type="entry name" value="F-box-like"/>
    <property type="match status" value="1"/>
</dbReference>
<evidence type="ECO:0000259" key="1">
    <source>
        <dbReference type="PROSITE" id="PS50181"/>
    </source>
</evidence>
<feature type="domain" description="F-box" evidence="1">
    <location>
        <begin position="8"/>
        <end position="54"/>
    </location>
</feature>
<reference evidence="2 3" key="1">
    <citation type="journal article" date="2016" name="Mol. Biol. Evol.">
        <title>Comparative Genomics of Early-Diverging Mushroom-Forming Fungi Provides Insights into the Origins of Lignocellulose Decay Capabilities.</title>
        <authorList>
            <person name="Nagy L.G."/>
            <person name="Riley R."/>
            <person name="Tritt A."/>
            <person name="Adam C."/>
            <person name="Daum C."/>
            <person name="Floudas D."/>
            <person name="Sun H."/>
            <person name="Yadav J.S."/>
            <person name="Pangilinan J."/>
            <person name="Larsson K.H."/>
            <person name="Matsuura K."/>
            <person name="Barry K."/>
            <person name="Labutti K."/>
            <person name="Kuo R."/>
            <person name="Ohm R.A."/>
            <person name="Bhattacharya S.S."/>
            <person name="Shirouzu T."/>
            <person name="Yoshinaga Y."/>
            <person name="Martin F.M."/>
            <person name="Grigoriev I.V."/>
            <person name="Hibbett D.S."/>
        </authorList>
    </citation>
    <scope>NUCLEOTIDE SEQUENCE [LARGE SCALE GENOMIC DNA]</scope>
    <source>
        <strain evidence="2 3">HHB14362 ss-1</strain>
    </source>
</reference>
<name>A0A165PL76_9AGAM</name>
<dbReference type="SUPFAM" id="SSF81383">
    <property type="entry name" value="F-box domain"/>
    <property type="match status" value="1"/>
</dbReference>
<proteinExistence type="predicted"/>
<dbReference type="AlphaFoldDB" id="A0A165PL76"/>
<protein>
    <recommendedName>
        <fullName evidence="1">F-box domain-containing protein</fullName>
    </recommendedName>
</protein>
<dbReference type="EMBL" id="KV425610">
    <property type="protein sequence ID" value="KZT21192.1"/>
    <property type="molecule type" value="Genomic_DNA"/>
</dbReference>
<dbReference type="Proteomes" id="UP000076761">
    <property type="component" value="Unassembled WGS sequence"/>
</dbReference>
<dbReference type="OrthoDB" id="3252787at2759"/>
<dbReference type="SUPFAM" id="SSF50978">
    <property type="entry name" value="WD40 repeat-like"/>
    <property type="match status" value="1"/>
</dbReference>
<evidence type="ECO:0000313" key="3">
    <source>
        <dbReference type="Proteomes" id="UP000076761"/>
    </source>
</evidence>
<dbReference type="InterPro" id="IPR001810">
    <property type="entry name" value="F-box_dom"/>
</dbReference>
<dbReference type="InterPro" id="IPR036322">
    <property type="entry name" value="WD40_repeat_dom_sf"/>
</dbReference>
<dbReference type="PROSITE" id="PS50181">
    <property type="entry name" value="FBOX"/>
    <property type="match status" value="1"/>
</dbReference>
<organism evidence="2 3">
    <name type="scientific">Neolentinus lepideus HHB14362 ss-1</name>
    <dbReference type="NCBI Taxonomy" id="1314782"/>
    <lineage>
        <taxon>Eukaryota</taxon>
        <taxon>Fungi</taxon>
        <taxon>Dikarya</taxon>
        <taxon>Basidiomycota</taxon>
        <taxon>Agaricomycotina</taxon>
        <taxon>Agaricomycetes</taxon>
        <taxon>Gloeophyllales</taxon>
        <taxon>Gloeophyllaceae</taxon>
        <taxon>Neolentinus</taxon>
    </lineage>
</organism>
<dbReference type="SMART" id="SM00256">
    <property type="entry name" value="FBOX"/>
    <property type="match status" value="1"/>
</dbReference>
<keyword evidence="3" id="KW-1185">Reference proteome</keyword>
<dbReference type="InParanoid" id="A0A165PL76"/>
<sequence>MPAEDEVMAGLLTVPGEVFYQIAAFLEVPDVLSLRKTCRTLSDLTREKSLWFDIIRRQQRYLPLPPGARAHDSLADFTSSHLESIVTKAYNVERTWRIPRQSILKKFAPHFGSFILALELFLDRWLLCVYSEGVIALWDLKKKPDIELESSGSCKSCIKLLGNRPWTSSVSCLDADNDGIIVATTRTEG</sequence>
<dbReference type="Gene3D" id="1.20.1280.50">
    <property type="match status" value="1"/>
</dbReference>